<name>A0A174BX64_9CLOT</name>
<protein>
    <submittedName>
        <fullName evidence="2">Extracellular protein</fullName>
    </submittedName>
</protein>
<evidence type="ECO:0000313" key="2">
    <source>
        <dbReference type="EMBL" id="CUO04106.1"/>
    </source>
</evidence>
<organism evidence="2 3">
    <name type="scientific">Clostridium disporicum</name>
    <dbReference type="NCBI Taxonomy" id="84024"/>
    <lineage>
        <taxon>Bacteria</taxon>
        <taxon>Bacillati</taxon>
        <taxon>Bacillota</taxon>
        <taxon>Clostridia</taxon>
        <taxon>Eubacteriales</taxon>
        <taxon>Clostridiaceae</taxon>
        <taxon>Clostridium</taxon>
    </lineage>
</organism>
<accession>A0A174BX64</accession>
<keyword evidence="1" id="KW-0732">Signal</keyword>
<reference evidence="2 3" key="1">
    <citation type="submission" date="2015-09" db="EMBL/GenBank/DDBJ databases">
        <authorList>
            <consortium name="Pathogen Informatics"/>
        </authorList>
    </citation>
    <scope>NUCLEOTIDE SEQUENCE [LARGE SCALE GENOMIC DNA]</scope>
    <source>
        <strain evidence="2 3">2789STDY5834856</strain>
    </source>
</reference>
<evidence type="ECO:0000256" key="1">
    <source>
        <dbReference type="SAM" id="SignalP"/>
    </source>
</evidence>
<dbReference type="OrthoDB" id="9810153at2"/>
<sequence length="293" mass="32136">MKNKFLRKIALATLALVTLNFSIPALARKSNIQKGEILCFGADLNHTQEEALREYFNAPSDIDAVYVDNTVASRQLGYTDFTGGWYSSAYVKINENGTGINVKSNNLTLVTDGMLTNALITSGITDADIIASAPFPVTGESALAGIFEGAERITGIELKPEGKQVAQEEVEVTLDVADSIGSVEATALINEVKARVIEEAPKTTDEINKMVTDAASNLDITINEETKEKIVLLMNKINDLDIDYDSIKDSIKQNSSKLLEDLKSLGNEIKESGILERLWNWLKNFINKWTTSQ</sequence>
<dbReference type="RefSeq" id="WP_055264278.1">
    <property type="nucleotide sequence ID" value="NZ_CABIXQ010000004.1"/>
</dbReference>
<feature type="chain" id="PRO_5008018739" evidence="1">
    <location>
        <begin position="28"/>
        <end position="293"/>
    </location>
</feature>
<feature type="signal peptide" evidence="1">
    <location>
        <begin position="1"/>
        <end position="27"/>
    </location>
</feature>
<dbReference type="Proteomes" id="UP000095594">
    <property type="component" value="Unassembled WGS sequence"/>
</dbReference>
<dbReference type="EMBL" id="CYZX01000004">
    <property type="protein sequence ID" value="CUO04106.1"/>
    <property type="molecule type" value="Genomic_DNA"/>
</dbReference>
<proteinExistence type="predicted"/>
<gene>
    <name evidence="2" type="ORF">ERS852471_00866</name>
</gene>
<evidence type="ECO:0000313" key="3">
    <source>
        <dbReference type="Proteomes" id="UP000095594"/>
    </source>
</evidence>
<dbReference type="InterPro" id="IPR009343">
    <property type="entry name" value="DUF1002"/>
</dbReference>
<dbReference type="AlphaFoldDB" id="A0A174BX64"/>
<dbReference type="Pfam" id="PF06207">
    <property type="entry name" value="DUF1002"/>
    <property type="match status" value="1"/>
</dbReference>